<keyword evidence="2" id="KW-1185">Reference proteome</keyword>
<evidence type="ECO:0000313" key="2">
    <source>
        <dbReference type="Proteomes" id="UP001165960"/>
    </source>
</evidence>
<sequence length="87" mass="9621">MTPEVKPVRTNDQPIQDGPPRSQTTVPENPKNDHEEANQTAEPVIPSLATQLAPEEFPEALALLCWAPGDNIQENTAGNLYNKRFEV</sequence>
<name>A0ACC2UTZ0_9FUNG</name>
<comment type="caution">
    <text evidence="1">The sequence shown here is derived from an EMBL/GenBank/DDBJ whole genome shotgun (WGS) entry which is preliminary data.</text>
</comment>
<organism evidence="1 2">
    <name type="scientific">Entomophthora muscae</name>
    <dbReference type="NCBI Taxonomy" id="34485"/>
    <lineage>
        <taxon>Eukaryota</taxon>
        <taxon>Fungi</taxon>
        <taxon>Fungi incertae sedis</taxon>
        <taxon>Zoopagomycota</taxon>
        <taxon>Entomophthoromycotina</taxon>
        <taxon>Entomophthoromycetes</taxon>
        <taxon>Entomophthorales</taxon>
        <taxon>Entomophthoraceae</taxon>
        <taxon>Entomophthora</taxon>
    </lineage>
</organism>
<gene>
    <name evidence="1" type="ORF">DSO57_1001489</name>
</gene>
<proteinExistence type="predicted"/>
<dbReference type="EMBL" id="QTSX02000003">
    <property type="protein sequence ID" value="KAJ9090518.1"/>
    <property type="molecule type" value="Genomic_DNA"/>
</dbReference>
<accession>A0ACC2UTZ0</accession>
<dbReference type="Proteomes" id="UP001165960">
    <property type="component" value="Unassembled WGS sequence"/>
</dbReference>
<protein>
    <submittedName>
        <fullName evidence="1">Uncharacterized protein</fullName>
    </submittedName>
</protein>
<evidence type="ECO:0000313" key="1">
    <source>
        <dbReference type="EMBL" id="KAJ9090518.1"/>
    </source>
</evidence>
<reference evidence="1" key="1">
    <citation type="submission" date="2022-04" db="EMBL/GenBank/DDBJ databases">
        <title>Genome of the entomopathogenic fungus Entomophthora muscae.</title>
        <authorList>
            <person name="Elya C."/>
            <person name="Lovett B.R."/>
            <person name="Lee E."/>
            <person name="Macias A.M."/>
            <person name="Hajek A.E."/>
            <person name="De Bivort B.L."/>
            <person name="Kasson M.T."/>
            <person name="De Fine Licht H.H."/>
            <person name="Stajich J.E."/>
        </authorList>
    </citation>
    <scope>NUCLEOTIDE SEQUENCE</scope>
    <source>
        <strain evidence="1">Berkeley</strain>
    </source>
</reference>